<keyword evidence="2" id="KW-1185">Reference proteome</keyword>
<gene>
    <name evidence="1" type="ORF">AAF712_016378</name>
</gene>
<evidence type="ECO:0000313" key="2">
    <source>
        <dbReference type="Proteomes" id="UP001437256"/>
    </source>
</evidence>
<accession>A0ABR2Z6Y3</accession>
<comment type="caution">
    <text evidence="1">The sequence shown here is derived from an EMBL/GenBank/DDBJ whole genome shotgun (WGS) entry which is preliminary data.</text>
</comment>
<name>A0ABR2Z6Y3_9AGAR</name>
<proteinExistence type="predicted"/>
<sequence length="298" mass="34325">MSSLPDGFDSPLLVVQQDFFLDLFSDSPYFLNSNYSFMSSGIDDLIEDSDALPRRKFSECYFYTSVKAEEPIFHQNHSDFFALDFSPSVLSPFYVPSPPCDTREVTAGVEETVPNLNEWMRADGWVTTSIGFGYAGTKKLDFSVCFEYCLGVHVTMGEEFISVPVTLRIWRRDCFLYLRELVLYVSSPSDRHIPARYSTSPLLSDIFKSFAKRFKWNGRKVIEKKSGLRVFTSNAALKFRKTVEWMLEDKYWRMRWSTLTPKVLAGQVMVLADAWMADAEVYAEYWLVNAHKLAPFSS</sequence>
<evidence type="ECO:0000313" key="1">
    <source>
        <dbReference type="EMBL" id="KAL0057004.1"/>
    </source>
</evidence>
<organism evidence="1 2">
    <name type="scientific">Marasmius tenuissimus</name>
    <dbReference type="NCBI Taxonomy" id="585030"/>
    <lineage>
        <taxon>Eukaryota</taxon>
        <taxon>Fungi</taxon>
        <taxon>Dikarya</taxon>
        <taxon>Basidiomycota</taxon>
        <taxon>Agaricomycotina</taxon>
        <taxon>Agaricomycetes</taxon>
        <taxon>Agaricomycetidae</taxon>
        <taxon>Agaricales</taxon>
        <taxon>Marasmiineae</taxon>
        <taxon>Marasmiaceae</taxon>
        <taxon>Marasmius</taxon>
    </lineage>
</organism>
<protein>
    <submittedName>
        <fullName evidence="1">Uncharacterized protein</fullName>
    </submittedName>
</protein>
<dbReference type="Proteomes" id="UP001437256">
    <property type="component" value="Unassembled WGS sequence"/>
</dbReference>
<reference evidence="1 2" key="1">
    <citation type="submission" date="2024-05" db="EMBL/GenBank/DDBJ databases">
        <title>A draft genome resource for the thread blight pathogen Marasmius tenuissimus strain MS-2.</title>
        <authorList>
            <person name="Yulfo-Soto G.E."/>
            <person name="Baruah I.K."/>
            <person name="Amoako-Attah I."/>
            <person name="Bukari Y."/>
            <person name="Meinhardt L.W."/>
            <person name="Bailey B.A."/>
            <person name="Cohen S.P."/>
        </authorList>
    </citation>
    <scope>NUCLEOTIDE SEQUENCE [LARGE SCALE GENOMIC DNA]</scope>
    <source>
        <strain evidence="1 2">MS-2</strain>
    </source>
</reference>
<dbReference type="EMBL" id="JBBXMP010000757">
    <property type="protein sequence ID" value="KAL0057004.1"/>
    <property type="molecule type" value="Genomic_DNA"/>
</dbReference>